<keyword evidence="1" id="KW-0175">Coiled coil</keyword>
<gene>
    <name evidence="3" type="ORF">J421_3492</name>
</gene>
<accession>W0RIU9</accession>
<dbReference type="KEGG" id="gba:J421_3492"/>
<evidence type="ECO:0000313" key="3">
    <source>
        <dbReference type="EMBL" id="AHG91029.1"/>
    </source>
</evidence>
<dbReference type="EMBL" id="CP007128">
    <property type="protein sequence ID" value="AHG91029.1"/>
    <property type="molecule type" value="Genomic_DNA"/>
</dbReference>
<organism evidence="3 4">
    <name type="scientific">Gemmatirosa kalamazoonensis</name>
    <dbReference type="NCBI Taxonomy" id="861299"/>
    <lineage>
        <taxon>Bacteria</taxon>
        <taxon>Pseudomonadati</taxon>
        <taxon>Gemmatimonadota</taxon>
        <taxon>Gemmatimonadia</taxon>
        <taxon>Gemmatimonadales</taxon>
        <taxon>Gemmatimonadaceae</taxon>
        <taxon>Gemmatirosa</taxon>
    </lineage>
</organism>
<feature type="coiled-coil region" evidence="1">
    <location>
        <begin position="197"/>
        <end position="250"/>
    </location>
</feature>
<keyword evidence="2" id="KW-0472">Membrane</keyword>
<feature type="transmembrane region" description="Helical" evidence="2">
    <location>
        <begin position="296"/>
        <end position="317"/>
    </location>
</feature>
<reference evidence="3 4" key="1">
    <citation type="journal article" date="2014" name="Genome Announc.">
        <title>Genome Sequence and Methylome of Soil Bacterium Gemmatirosa kalamazoonensis KBS708T, a Member of the Rarely Cultivated Gemmatimonadetes Phylum.</title>
        <authorList>
            <person name="Debruyn J.M."/>
            <person name="Radosevich M."/>
            <person name="Wommack K.E."/>
            <person name="Polson S.W."/>
            <person name="Hauser L.J."/>
            <person name="Fawaz M.N."/>
            <person name="Korlach J."/>
            <person name="Tsai Y.C."/>
        </authorList>
    </citation>
    <scope>NUCLEOTIDE SEQUENCE [LARGE SCALE GENOMIC DNA]</scope>
    <source>
        <strain evidence="3 4">KBS708</strain>
    </source>
</reference>
<dbReference type="InterPro" id="IPR050445">
    <property type="entry name" value="Bact_polysacc_biosynth/exp"/>
</dbReference>
<dbReference type="STRING" id="861299.J421_3492"/>
<dbReference type="PANTHER" id="PTHR32309:SF31">
    <property type="entry name" value="CAPSULAR EXOPOLYSACCHARIDE FAMILY"/>
    <property type="match status" value="1"/>
</dbReference>
<dbReference type="OrthoDB" id="1522571at2"/>
<keyword evidence="4" id="KW-1185">Reference proteome</keyword>
<sequence length="351" mass="38261">MAYTDRIGRPWPTEEREPGGLAWIGVLVRHPWLAVVTPLVVAAVVGTYALLRPRDYTASASFTPRTTDVMKGALSGLAAQLGVTATGDPSQSPDFYADLLTSRPILAAVAESTYTLPPGDPLGRAGTGVALLEAEGQTPALRLDDAVKRLAKRVTVTKNAKTGVVTFSVTTRSPALSTAMTGHVLSLVDQFNQERRKQKAADEERFAEQRMQQLRSELNRAEDALAYFKARNRDAQAPDLEKEQERLEREVGMRQTVFTNIAQVYEQARVDALRDVPVITVIEAPTPPVRPDSRRVALKVLLALMLAVPAGFGIALLRDAVQRDVMPTISAAGGWRRAFRDKHAGREGTTT</sequence>
<dbReference type="HOGENOM" id="CLU_789314_0_0_0"/>
<dbReference type="Proteomes" id="UP000019151">
    <property type="component" value="Chromosome"/>
</dbReference>
<dbReference type="eggNOG" id="COG3765">
    <property type="taxonomic scope" value="Bacteria"/>
</dbReference>
<evidence type="ECO:0000313" key="4">
    <source>
        <dbReference type="Proteomes" id="UP000019151"/>
    </source>
</evidence>
<keyword evidence="2" id="KW-0812">Transmembrane</keyword>
<name>W0RIU9_9BACT</name>
<dbReference type="AlphaFoldDB" id="W0RIU9"/>
<dbReference type="RefSeq" id="WP_025412488.1">
    <property type="nucleotide sequence ID" value="NZ_CP007128.1"/>
</dbReference>
<proteinExistence type="predicted"/>
<dbReference type="InParanoid" id="W0RIU9"/>
<dbReference type="PANTHER" id="PTHR32309">
    <property type="entry name" value="TYROSINE-PROTEIN KINASE"/>
    <property type="match status" value="1"/>
</dbReference>
<evidence type="ECO:0000256" key="2">
    <source>
        <dbReference type="SAM" id="Phobius"/>
    </source>
</evidence>
<protein>
    <submittedName>
        <fullName evidence="3">Lipopolysaccharide biosynthesis protein</fullName>
    </submittedName>
</protein>
<feature type="transmembrane region" description="Helical" evidence="2">
    <location>
        <begin position="32"/>
        <end position="51"/>
    </location>
</feature>
<evidence type="ECO:0000256" key="1">
    <source>
        <dbReference type="SAM" id="Coils"/>
    </source>
</evidence>
<keyword evidence="2" id="KW-1133">Transmembrane helix</keyword>